<keyword evidence="2" id="KW-0472">Membrane</keyword>
<feature type="domain" description="Polysaccharide export protein N-terminal" evidence="3">
    <location>
        <begin position="94"/>
        <end position="165"/>
    </location>
</feature>
<keyword evidence="1" id="KW-0732">Signal</keyword>
<organism evidence="4 5">
    <name type="scientific">Entotheonella factor</name>
    <dbReference type="NCBI Taxonomy" id="1429438"/>
    <lineage>
        <taxon>Bacteria</taxon>
        <taxon>Pseudomonadati</taxon>
        <taxon>Nitrospinota/Tectimicrobiota group</taxon>
        <taxon>Candidatus Tectimicrobiota</taxon>
        <taxon>Candidatus Entotheonellia</taxon>
        <taxon>Candidatus Entotheonellales</taxon>
        <taxon>Candidatus Entotheonellaceae</taxon>
        <taxon>Candidatus Entotheonella</taxon>
    </lineage>
</organism>
<gene>
    <name evidence="4" type="ORF">ETSY1_38870</name>
</gene>
<dbReference type="PANTHER" id="PTHR33619:SF3">
    <property type="entry name" value="POLYSACCHARIDE EXPORT PROTEIN GFCE-RELATED"/>
    <property type="match status" value="1"/>
</dbReference>
<feature type="transmembrane region" description="Helical" evidence="2">
    <location>
        <begin position="42"/>
        <end position="64"/>
    </location>
</feature>
<dbReference type="Pfam" id="PF02563">
    <property type="entry name" value="Poly_export"/>
    <property type="match status" value="1"/>
</dbReference>
<dbReference type="AlphaFoldDB" id="W4L755"/>
<sequence>MTLNRGLPVPCALGSGGLARREEADMATFHSRLHQRQCGLRALWFSFTMCIGLAIVLVGCAPQLPYAPPVPPQHLQQLANQFELTNRLQELTLNSYTLDAGDKLLVRVDGSRPASREVTVDPQGTITYPRVGRINVAGLTLPELDRSLGMSLAGNSRKARKVTTTITKYRKPACVYPRGSASSWDASLATLAFVIGTHYSSGRPHA</sequence>
<dbReference type="GO" id="GO:0015159">
    <property type="term" value="F:polysaccharide transmembrane transporter activity"/>
    <property type="evidence" value="ECO:0007669"/>
    <property type="project" value="InterPro"/>
</dbReference>
<dbReference type="Gene3D" id="3.30.1950.10">
    <property type="entry name" value="wza like domain"/>
    <property type="match status" value="1"/>
</dbReference>
<dbReference type="HOGENOM" id="CLU_1329919_0_0_7"/>
<dbReference type="Proteomes" id="UP000019141">
    <property type="component" value="Unassembled WGS sequence"/>
</dbReference>
<proteinExistence type="predicted"/>
<name>W4L755_ENTF1</name>
<dbReference type="InterPro" id="IPR049712">
    <property type="entry name" value="Poly_export"/>
</dbReference>
<evidence type="ECO:0000313" key="4">
    <source>
        <dbReference type="EMBL" id="ETW93515.1"/>
    </source>
</evidence>
<dbReference type="PANTHER" id="PTHR33619">
    <property type="entry name" value="POLYSACCHARIDE EXPORT PROTEIN GFCE-RELATED"/>
    <property type="match status" value="1"/>
</dbReference>
<protein>
    <recommendedName>
        <fullName evidence="3">Polysaccharide export protein N-terminal domain-containing protein</fullName>
    </recommendedName>
</protein>
<dbReference type="InterPro" id="IPR003715">
    <property type="entry name" value="Poly_export_N"/>
</dbReference>
<evidence type="ECO:0000256" key="1">
    <source>
        <dbReference type="ARBA" id="ARBA00022729"/>
    </source>
</evidence>
<keyword evidence="5" id="KW-1185">Reference proteome</keyword>
<evidence type="ECO:0000259" key="3">
    <source>
        <dbReference type="Pfam" id="PF02563"/>
    </source>
</evidence>
<keyword evidence="2" id="KW-0812">Transmembrane</keyword>
<comment type="caution">
    <text evidence="4">The sequence shown here is derived from an EMBL/GenBank/DDBJ whole genome shotgun (WGS) entry which is preliminary data.</text>
</comment>
<evidence type="ECO:0000313" key="5">
    <source>
        <dbReference type="Proteomes" id="UP000019141"/>
    </source>
</evidence>
<evidence type="ECO:0000256" key="2">
    <source>
        <dbReference type="SAM" id="Phobius"/>
    </source>
</evidence>
<accession>W4L755</accession>
<keyword evidence="2" id="KW-1133">Transmembrane helix</keyword>
<dbReference type="EMBL" id="AZHW01001223">
    <property type="protein sequence ID" value="ETW93515.1"/>
    <property type="molecule type" value="Genomic_DNA"/>
</dbReference>
<reference evidence="4 5" key="1">
    <citation type="journal article" date="2014" name="Nature">
        <title>An environmental bacterial taxon with a large and distinct metabolic repertoire.</title>
        <authorList>
            <person name="Wilson M.C."/>
            <person name="Mori T."/>
            <person name="Ruckert C."/>
            <person name="Uria A.R."/>
            <person name="Helf M.J."/>
            <person name="Takada K."/>
            <person name="Gernert C."/>
            <person name="Steffens U.A."/>
            <person name="Heycke N."/>
            <person name="Schmitt S."/>
            <person name="Rinke C."/>
            <person name="Helfrich E.J."/>
            <person name="Brachmann A.O."/>
            <person name="Gurgui C."/>
            <person name="Wakimoto T."/>
            <person name="Kracht M."/>
            <person name="Crusemann M."/>
            <person name="Hentschel U."/>
            <person name="Abe I."/>
            <person name="Matsunaga S."/>
            <person name="Kalinowski J."/>
            <person name="Takeyama H."/>
            <person name="Piel J."/>
        </authorList>
    </citation>
    <scope>NUCLEOTIDE SEQUENCE [LARGE SCALE GENOMIC DNA]</scope>
    <source>
        <strain evidence="5">TSY1</strain>
    </source>
</reference>